<feature type="region of interest" description="Disordered" evidence="1">
    <location>
        <begin position="176"/>
        <end position="200"/>
    </location>
</feature>
<reference evidence="2" key="1">
    <citation type="submission" date="2021-03" db="EMBL/GenBank/DDBJ databases">
        <authorList>
            <person name="Tagirdzhanova G."/>
        </authorList>
    </citation>
    <scope>NUCLEOTIDE SEQUENCE</scope>
</reference>
<feature type="region of interest" description="Disordered" evidence="1">
    <location>
        <begin position="714"/>
        <end position="767"/>
    </location>
</feature>
<feature type="compositionally biased region" description="Basic residues" evidence="1">
    <location>
        <begin position="596"/>
        <end position="612"/>
    </location>
</feature>
<evidence type="ECO:0000256" key="1">
    <source>
        <dbReference type="SAM" id="MobiDB-lite"/>
    </source>
</evidence>
<sequence>MAEIGLAASIIGVAAFGASVATTLYVTADIMENANQQIRALAKHVTHFTAVLNHMGQVLKTDKINSSKEILRDIRTIKHSCKRTFREIKSTVKAERFRRFIWLFKRTKALELEARLDSQQSMLQCMIHTLTVSKLSHMDSRSREDSGHIASLKVEITLLKTFIKESYDSLSALQRAENLSAERSRTRLQPMPKDGSHSIIDHSYVDGSIFPSDPISAFSAFEPPITRSPSPTSNASKSDNEESNTDDGDQNDYDGAGPNRDTSSATGLVSGFPSSNPFRESNLLVQMIPYTPGGSDPVRSDRLIAGGHGPDSGATSATQEVTKSLRLLLDKWTTSGSAPIICNILDEEAARENDKAELANKHRISGPQFDRHRRSSSPLDFDPIHDPRAYEYSRRSQGGRMPSPPPWHNPQPLYESDPYGEMKFSSVFRNHFQPPSRQLGGEILTKLRAARGGIYYIKSNNFKQVHYVDQYPIYICTFVPQHMISYNEDRCQNTEIAGEIEELVRLSYQTLERNLEERSRTVINERGWGEAISAMNRGMPEMRSNEPWTAPQYPPPRPEYWNQNNALLDRHFRSRTHTEYEEIYPDESPPAEAPLPRRHTREHPSARRRARPIRIPPPIEDGRQEQDTTKRARSEVRFTLPRVQLVSGTADVGKEAQTSSAKPNVRTTKTDEELLLVCQRLERAMKRKEEAEKAKDVATAFDLTTYGIPDMEAKLENLLKQQREEREKSHAPVSQNEKNKTSHHTEVETESEYDDDEGGSEAEAQYD</sequence>
<feature type="compositionally biased region" description="Basic and acidic residues" evidence="1">
    <location>
        <begin position="382"/>
        <end position="394"/>
    </location>
</feature>
<dbReference type="PANTHER" id="PTHR36167:SF3">
    <property type="entry name" value="C2H2 FINGER DOMAIN TRANSCRIPTION FACTOR (EUROFUNG)-RELATED"/>
    <property type="match status" value="1"/>
</dbReference>
<feature type="compositionally biased region" description="Polar residues" evidence="1">
    <location>
        <begin position="227"/>
        <end position="237"/>
    </location>
</feature>
<evidence type="ECO:0008006" key="4">
    <source>
        <dbReference type="Google" id="ProtNLM"/>
    </source>
</evidence>
<feature type="compositionally biased region" description="Acidic residues" evidence="1">
    <location>
        <begin position="748"/>
        <end position="767"/>
    </location>
</feature>
<feature type="compositionally biased region" description="Polar residues" evidence="1">
    <location>
        <begin position="260"/>
        <end position="275"/>
    </location>
</feature>
<protein>
    <recommendedName>
        <fullName evidence="4">Fungal N-terminal domain-containing protein</fullName>
    </recommendedName>
</protein>
<dbReference type="GO" id="GO:0006355">
    <property type="term" value="P:regulation of DNA-templated transcription"/>
    <property type="evidence" value="ECO:0007669"/>
    <property type="project" value="InterPro"/>
</dbReference>
<accession>A0A8H3I033</accession>
<organism evidence="2 3">
    <name type="scientific">Alectoria fallacina</name>
    <dbReference type="NCBI Taxonomy" id="1903189"/>
    <lineage>
        <taxon>Eukaryota</taxon>
        <taxon>Fungi</taxon>
        <taxon>Dikarya</taxon>
        <taxon>Ascomycota</taxon>
        <taxon>Pezizomycotina</taxon>
        <taxon>Lecanoromycetes</taxon>
        <taxon>OSLEUM clade</taxon>
        <taxon>Lecanoromycetidae</taxon>
        <taxon>Lecanorales</taxon>
        <taxon>Lecanorineae</taxon>
        <taxon>Parmeliaceae</taxon>
        <taxon>Alectoria</taxon>
    </lineage>
</organism>
<feature type="region of interest" description="Disordered" evidence="1">
    <location>
        <begin position="220"/>
        <end position="275"/>
    </location>
</feature>
<dbReference type="PANTHER" id="PTHR36167">
    <property type="entry name" value="C2H2 FINGER DOMAIN TRANSCRIPTION FACTOR (EUROFUNG)-RELATED"/>
    <property type="match status" value="1"/>
</dbReference>
<dbReference type="OrthoDB" id="5431013at2759"/>
<dbReference type="InterPro" id="IPR039327">
    <property type="entry name" value="CON7-like"/>
</dbReference>
<feature type="compositionally biased region" description="Basic and acidic residues" evidence="1">
    <location>
        <begin position="714"/>
        <end position="730"/>
    </location>
</feature>
<gene>
    <name evidence="2" type="ORF">ALECFALPRED_005975</name>
</gene>
<feature type="compositionally biased region" description="Basic and acidic residues" evidence="1">
    <location>
        <begin position="620"/>
        <end position="634"/>
    </location>
</feature>
<proteinExistence type="predicted"/>
<feature type="compositionally biased region" description="Acidic residues" evidence="1">
    <location>
        <begin position="241"/>
        <end position="252"/>
    </location>
</feature>
<evidence type="ECO:0000313" key="2">
    <source>
        <dbReference type="EMBL" id="CAF9909697.1"/>
    </source>
</evidence>
<evidence type="ECO:0000313" key="3">
    <source>
        <dbReference type="Proteomes" id="UP000664203"/>
    </source>
</evidence>
<keyword evidence="3" id="KW-1185">Reference proteome</keyword>
<feature type="region of interest" description="Disordered" evidence="1">
    <location>
        <begin position="579"/>
        <end position="634"/>
    </location>
</feature>
<dbReference type="Proteomes" id="UP000664203">
    <property type="component" value="Unassembled WGS sequence"/>
</dbReference>
<feature type="compositionally biased region" description="Basic and acidic residues" evidence="1">
    <location>
        <begin position="737"/>
        <end position="747"/>
    </location>
</feature>
<dbReference type="AlphaFoldDB" id="A0A8H3I033"/>
<dbReference type="EMBL" id="CAJPDR010000038">
    <property type="protein sequence ID" value="CAF9909697.1"/>
    <property type="molecule type" value="Genomic_DNA"/>
</dbReference>
<feature type="region of interest" description="Disordered" evidence="1">
    <location>
        <begin position="356"/>
        <end position="411"/>
    </location>
</feature>
<name>A0A8H3I033_9LECA</name>
<comment type="caution">
    <text evidence="2">The sequence shown here is derived from an EMBL/GenBank/DDBJ whole genome shotgun (WGS) entry which is preliminary data.</text>
</comment>